<gene>
    <name evidence="1" type="ORF">EJ08DRAFT_327136</name>
</gene>
<dbReference type="Proteomes" id="UP000800235">
    <property type="component" value="Unassembled WGS sequence"/>
</dbReference>
<evidence type="ECO:0008006" key="3">
    <source>
        <dbReference type="Google" id="ProtNLM"/>
    </source>
</evidence>
<name>A0A9P4NNS8_9PEZI</name>
<keyword evidence="2" id="KW-1185">Reference proteome</keyword>
<reference evidence="1" key="1">
    <citation type="journal article" date="2020" name="Stud. Mycol.">
        <title>101 Dothideomycetes genomes: a test case for predicting lifestyles and emergence of pathogens.</title>
        <authorList>
            <person name="Haridas S."/>
            <person name="Albert R."/>
            <person name="Binder M."/>
            <person name="Bloem J."/>
            <person name="Labutti K."/>
            <person name="Salamov A."/>
            <person name="Andreopoulos B."/>
            <person name="Baker S."/>
            <person name="Barry K."/>
            <person name="Bills G."/>
            <person name="Bluhm B."/>
            <person name="Cannon C."/>
            <person name="Castanera R."/>
            <person name="Culley D."/>
            <person name="Daum C."/>
            <person name="Ezra D."/>
            <person name="Gonzalez J."/>
            <person name="Henrissat B."/>
            <person name="Kuo A."/>
            <person name="Liang C."/>
            <person name="Lipzen A."/>
            <person name="Lutzoni F."/>
            <person name="Magnuson J."/>
            <person name="Mondo S."/>
            <person name="Nolan M."/>
            <person name="Ohm R."/>
            <person name="Pangilinan J."/>
            <person name="Park H.-J."/>
            <person name="Ramirez L."/>
            <person name="Alfaro M."/>
            <person name="Sun H."/>
            <person name="Tritt A."/>
            <person name="Yoshinaga Y."/>
            <person name="Zwiers L.-H."/>
            <person name="Turgeon B."/>
            <person name="Goodwin S."/>
            <person name="Spatafora J."/>
            <person name="Crous P."/>
            <person name="Grigoriev I."/>
        </authorList>
    </citation>
    <scope>NUCLEOTIDE SEQUENCE</scope>
    <source>
        <strain evidence="1">CBS 130266</strain>
    </source>
</reference>
<accession>A0A9P4NNS8</accession>
<evidence type="ECO:0000313" key="1">
    <source>
        <dbReference type="EMBL" id="KAF2428363.1"/>
    </source>
</evidence>
<dbReference type="EMBL" id="MU007055">
    <property type="protein sequence ID" value="KAF2428363.1"/>
    <property type="molecule type" value="Genomic_DNA"/>
</dbReference>
<comment type="caution">
    <text evidence="1">The sequence shown here is derived from an EMBL/GenBank/DDBJ whole genome shotgun (WGS) entry which is preliminary data.</text>
</comment>
<organism evidence="1 2">
    <name type="scientific">Tothia fuscella</name>
    <dbReference type="NCBI Taxonomy" id="1048955"/>
    <lineage>
        <taxon>Eukaryota</taxon>
        <taxon>Fungi</taxon>
        <taxon>Dikarya</taxon>
        <taxon>Ascomycota</taxon>
        <taxon>Pezizomycotina</taxon>
        <taxon>Dothideomycetes</taxon>
        <taxon>Pleosporomycetidae</taxon>
        <taxon>Venturiales</taxon>
        <taxon>Cylindrosympodiaceae</taxon>
        <taxon>Tothia</taxon>
    </lineage>
</organism>
<sequence>MDTISTTCDFINTLPNELLEQIFHEVTDFSIPPPSITKFKDEPSSKLTHNEEKSIKSMASVCPRWRALLLNEVFKYARVSLDCQPRWLGLSAALGSYLRSLHNISPRLTELLEQIQARQSAGFNILRQGWSLLDLQYMEDDGDDAMLLPQKYHFWVPSSRGNVMEFLAFITRNQLQCKIQSLVVYTEQSISSPRQFLGRVEHSDRGSTEETAIIRELSTLWRVIFQDVDLSRITIAAPPSTMAFLASSAEDSSDTWAFDMPMHYLSFSRELTEILPAPSTTKQANFKESGGYIYGMRPWTSISYNEGCMISGYAHYEWQWKKPPRIFYHLLRWVAKNENQTRLSRSPILRDITYISLFPYAGHVELIMQTMAELHALRHLAIKFANPDLLDNPERLGKGQRDDIWGAWEECHGYIYRWLLNRNSKVGTEFVSIDARLETQKETITKALPLHQTVAGRQISVLRKEEEPTRWIRVLDPNFPSV</sequence>
<evidence type="ECO:0000313" key="2">
    <source>
        <dbReference type="Proteomes" id="UP000800235"/>
    </source>
</evidence>
<proteinExistence type="predicted"/>
<dbReference type="OrthoDB" id="5296720at2759"/>
<dbReference type="AlphaFoldDB" id="A0A9P4NNS8"/>
<protein>
    <recommendedName>
        <fullName evidence="3">F-box domain-containing protein</fullName>
    </recommendedName>
</protein>